<evidence type="ECO:0000259" key="9">
    <source>
        <dbReference type="Pfam" id="PF02782"/>
    </source>
</evidence>
<dbReference type="CDD" id="cd07769">
    <property type="entry name" value="ASKHA_NBD_FGGY_GK"/>
    <property type="match status" value="1"/>
</dbReference>
<evidence type="ECO:0000256" key="5">
    <source>
        <dbReference type="ARBA" id="ARBA00022840"/>
    </source>
</evidence>
<dbReference type="InterPro" id="IPR018485">
    <property type="entry name" value="FGGY_C"/>
</dbReference>
<dbReference type="InterPro" id="IPR018483">
    <property type="entry name" value="Carb_kinase_FGGY_CS"/>
</dbReference>
<comment type="similarity">
    <text evidence="1 7">Belongs to the FGGY kinase family.</text>
</comment>
<keyword evidence="2 7" id="KW-0808">Transferase</keyword>
<proteinExistence type="inferred from homology"/>
<keyword evidence="5" id="KW-0067">ATP-binding</keyword>
<dbReference type="EMBL" id="JAVDRL010000012">
    <property type="protein sequence ID" value="MDR6533318.1"/>
    <property type="molecule type" value="Genomic_DNA"/>
</dbReference>
<dbReference type="Gene3D" id="3.30.420.40">
    <property type="match status" value="2"/>
</dbReference>
<dbReference type="Pfam" id="PF02782">
    <property type="entry name" value="FGGY_C"/>
    <property type="match status" value="1"/>
</dbReference>
<organism evidence="10 11">
    <name type="scientific">Caulobacter rhizosphaerae</name>
    <dbReference type="NCBI Taxonomy" id="2010972"/>
    <lineage>
        <taxon>Bacteria</taxon>
        <taxon>Pseudomonadati</taxon>
        <taxon>Pseudomonadota</taxon>
        <taxon>Alphaproteobacteria</taxon>
        <taxon>Caulobacterales</taxon>
        <taxon>Caulobacteraceae</taxon>
        <taxon>Caulobacter</taxon>
    </lineage>
</organism>
<keyword evidence="3" id="KW-0547">Nucleotide-binding</keyword>
<dbReference type="Pfam" id="PF00370">
    <property type="entry name" value="FGGY_N"/>
    <property type="match status" value="1"/>
</dbReference>
<evidence type="ECO:0000256" key="7">
    <source>
        <dbReference type="RuleBase" id="RU003733"/>
    </source>
</evidence>
<evidence type="ECO:0000313" key="10">
    <source>
        <dbReference type="EMBL" id="MDR6533318.1"/>
    </source>
</evidence>
<dbReference type="PIRSF" id="PIRSF000538">
    <property type="entry name" value="GlpK"/>
    <property type="match status" value="1"/>
</dbReference>
<dbReference type="PROSITE" id="PS00445">
    <property type="entry name" value="FGGY_KINASES_2"/>
    <property type="match status" value="1"/>
</dbReference>
<evidence type="ECO:0000256" key="3">
    <source>
        <dbReference type="ARBA" id="ARBA00022741"/>
    </source>
</evidence>
<keyword evidence="4 7" id="KW-0418">Kinase</keyword>
<name>A0ABU1N4F2_9CAUL</name>
<gene>
    <name evidence="10" type="ORF">J2800_004080</name>
</gene>
<protein>
    <recommendedName>
        <fullName evidence="6">ATP:glycerol 3-phosphotransferase</fullName>
    </recommendedName>
</protein>
<reference evidence="10 11" key="1">
    <citation type="submission" date="2023-07" db="EMBL/GenBank/DDBJ databases">
        <title>Sorghum-associated microbial communities from plants grown in Nebraska, USA.</title>
        <authorList>
            <person name="Schachtman D."/>
        </authorList>
    </citation>
    <scope>NUCLEOTIDE SEQUENCE [LARGE SCALE GENOMIC DNA]</scope>
    <source>
        <strain evidence="10 11">DS2154</strain>
    </source>
</reference>
<dbReference type="PROSITE" id="PS00933">
    <property type="entry name" value="FGGY_KINASES_1"/>
    <property type="match status" value="1"/>
</dbReference>
<comment type="caution">
    <text evidence="10">The sequence shown here is derived from an EMBL/GenBank/DDBJ whole genome shotgun (WGS) entry which is preliminary data.</text>
</comment>
<accession>A0ABU1N4F2</accession>
<dbReference type="GO" id="GO:0004370">
    <property type="term" value="F:glycerol kinase activity"/>
    <property type="evidence" value="ECO:0007669"/>
    <property type="project" value="UniProtKB-EC"/>
</dbReference>
<dbReference type="InterPro" id="IPR018484">
    <property type="entry name" value="FGGY_N"/>
</dbReference>
<dbReference type="SUPFAM" id="SSF53067">
    <property type="entry name" value="Actin-like ATPase domain"/>
    <property type="match status" value="2"/>
</dbReference>
<dbReference type="PANTHER" id="PTHR10196">
    <property type="entry name" value="SUGAR KINASE"/>
    <property type="match status" value="1"/>
</dbReference>
<keyword evidence="11" id="KW-1185">Reference proteome</keyword>
<dbReference type="InterPro" id="IPR000577">
    <property type="entry name" value="Carb_kinase_FGGY"/>
</dbReference>
<dbReference type="Proteomes" id="UP001262754">
    <property type="component" value="Unassembled WGS sequence"/>
</dbReference>
<evidence type="ECO:0000259" key="8">
    <source>
        <dbReference type="Pfam" id="PF00370"/>
    </source>
</evidence>
<feature type="domain" description="Carbohydrate kinase FGGY N-terminal" evidence="8">
    <location>
        <begin position="5"/>
        <end position="248"/>
    </location>
</feature>
<dbReference type="InterPro" id="IPR043129">
    <property type="entry name" value="ATPase_NBD"/>
</dbReference>
<evidence type="ECO:0000256" key="1">
    <source>
        <dbReference type="ARBA" id="ARBA00009156"/>
    </source>
</evidence>
<evidence type="ECO:0000256" key="4">
    <source>
        <dbReference type="ARBA" id="ARBA00022777"/>
    </source>
</evidence>
<feature type="domain" description="Carbohydrate kinase FGGY C-terminal" evidence="9">
    <location>
        <begin position="258"/>
        <end position="443"/>
    </location>
</feature>
<evidence type="ECO:0000256" key="6">
    <source>
        <dbReference type="ARBA" id="ARBA00043149"/>
    </source>
</evidence>
<dbReference type="PANTHER" id="PTHR10196:SF69">
    <property type="entry name" value="GLYCEROL KINASE"/>
    <property type="match status" value="1"/>
</dbReference>
<dbReference type="RefSeq" id="WP_310034172.1">
    <property type="nucleotide sequence ID" value="NZ_JAVDRL010000012.1"/>
</dbReference>
<evidence type="ECO:0000313" key="11">
    <source>
        <dbReference type="Proteomes" id="UP001262754"/>
    </source>
</evidence>
<sequence length="484" mass="50129">MAGAILAIDQGTSNTKALLVAPDGEILARASRPMETSYPRPGWAEQSARGLWASVLAVIDEVVAAGHAVAGIGLSNQRESAVIWDTASGEPLGPCVLWQCGRSASRCEALKAQGHEAEVVARTGLALNPMFSAGKLAWLLDQDPTLRERAGRGEVKAGTVDAWLLWKLTGGRRHATDHSNASRTQLMNLQTLAWDPEMARLFDVPLTVLPEIAPSDSLFGQTAAGATTLPAGVPIHAILGDSHAALYGHGAESPGRVKATCGTGSSLMTVTGARVRSAHGLSSTIAWSRSSGVLHALEGNISVSGQAVAFVAQLLGLEDEAALTALAASVPDSGGVCVVPALAGLGAPHWNDAARGLVSGLSLGSTPAHLARAALEAVALQIHDVFMAMQADLGDVLPELNVDGGAARNDLLMQFLADLIDRPVHRPDTAEVSALGAARLAARGLGFDLALGDGAGRVFTPAMTSQVREHILAGWRDALRRAML</sequence>
<evidence type="ECO:0000256" key="2">
    <source>
        <dbReference type="ARBA" id="ARBA00022679"/>
    </source>
</evidence>